<protein>
    <recommendedName>
        <fullName evidence="1">DNA-directed DNA polymerase</fullName>
        <ecNumber evidence="1">2.7.7.7</ecNumber>
    </recommendedName>
</protein>
<feature type="domain" description="DNA polymerase III delta subunit-like C-terminal" evidence="9">
    <location>
        <begin position="216"/>
        <end position="328"/>
    </location>
</feature>
<dbReference type="InterPro" id="IPR005790">
    <property type="entry name" value="DNA_polIII_delta"/>
</dbReference>
<dbReference type="PANTHER" id="PTHR34388:SF1">
    <property type="entry name" value="DNA POLYMERASE III SUBUNIT DELTA"/>
    <property type="match status" value="1"/>
</dbReference>
<evidence type="ECO:0000256" key="3">
    <source>
        <dbReference type="ARBA" id="ARBA00022695"/>
    </source>
</evidence>
<dbReference type="SUPFAM" id="SSF48019">
    <property type="entry name" value="post-AAA+ oligomerization domain-like"/>
    <property type="match status" value="1"/>
</dbReference>
<keyword evidence="5" id="KW-0239">DNA-directed DNA polymerase</keyword>
<dbReference type="GO" id="GO:0003677">
    <property type="term" value="F:DNA binding"/>
    <property type="evidence" value="ECO:0007669"/>
    <property type="project" value="InterPro"/>
</dbReference>
<keyword evidence="2 10" id="KW-0808">Transferase</keyword>
<evidence type="ECO:0000256" key="8">
    <source>
        <dbReference type="SAM" id="MobiDB-lite"/>
    </source>
</evidence>
<dbReference type="NCBIfam" id="TIGR01128">
    <property type="entry name" value="holA"/>
    <property type="match status" value="1"/>
</dbReference>
<dbReference type="SUPFAM" id="SSF52540">
    <property type="entry name" value="P-loop containing nucleoside triphosphate hydrolases"/>
    <property type="match status" value="1"/>
</dbReference>
<sequence>MTPARTTSRRQAPSAPQTSWRDATPQPLVLASGSDEYILQRIRETLRDAIRMERGSCEVTDIAAGDYQPGQLAVVTSPSLFDDPKFVCVQELASMNEHLLADALAYVASPDPDVTVLWQHSGGNRGKKLLDALKERALVLDCTPPKSDRDKSAFVLAEFRAQGKRIEPDAARALAAAVGTSTAELAAACSQLIADGPVTVDLDLVEKYYGGRVEVTAFRVADAAVAGNADQALKLWRQAVDVGVDPVPMVATLGSKMRLIALTAGSRGGAGQIAKDVGVAPWQVERAQNEARRFTAQDVARALQAIAEADAQVKGASRSPYFAVERAITVIATSGHH</sequence>
<dbReference type="GO" id="GO:0003887">
    <property type="term" value="F:DNA-directed DNA polymerase activity"/>
    <property type="evidence" value="ECO:0007669"/>
    <property type="project" value="UniProtKB-KW"/>
</dbReference>
<evidence type="ECO:0000256" key="7">
    <source>
        <dbReference type="ARBA" id="ARBA00049244"/>
    </source>
</evidence>
<reference evidence="10 11" key="1">
    <citation type="submission" date="2018-10" db="EMBL/GenBank/DDBJ databases">
        <title>Kocuria tytonicola, new bacteria from the preen glands of American barn owls (Tyto furcata).</title>
        <authorList>
            <person name="Braun M.S."/>
            <person name="Wang E."/>
            <person name="Zimmermann S."/>
            <person name="Boutin S."/>
            <person name="Wagner H."/>
            <person name="Wink M."/>
        </authorList>
    </citation>
    <scope>NUCLEOTIDE SEQUENCE [LARGE SCALE GENOMIC DNA]</scope>
    <source>
        <strain evidence="10 11">473</strain>
    </source>
</reference>
<keyword evidence="11" id="KW-1185">Reference proteome</keyword>
<evidence type="ECO:0000256" key="1">
    <source>
        <dbReference type="ARBA" id="ARBA00012417"/>
    </source>
</evidence>
<keyword evidence="4" id="KW-0235">DNA replication</keyword>
<evidence type="ECO:0000256" key="5">
    <source>
        <dbReference type="ARBA" id="ARBA00022932"/>
    </source>
</evidence>
<comment type="caution">
    <text evidence="10">The sequence shown here is derived from an EMBL/GenBank/DDBJ whole genome shotgun (WGS) entry which is preliminary data.</text>
</comment>
<dbReference type="AlphaFoldDB" id="A0A3L9L9D9"/>
<keyword evidence="3 10" id="KW-0548">Nucleotidyltransferase</keyword>
<dbReference type="Pfam" id="PF21694">
    <property type="entry name" value="DNA_pol3_delta_C"/>
    <property type="match status" value="1"/>
</dbReference>
<dbReference type="Gene3D" id="1.20.272.10">
    <property type="match status" value="1"/>
</dbReference>
<dbReference type="PANTHER" id="PTHR34388">
    <property type="entry name" value="DNA POLYMERASE III SUBUNIT DELTA"/>
    <property type="match status" value="1"/>
</dbReference>
<feature type="region of interest" description="Disordered" evidence="8">
    <location>
        <begin position="1"/>
        <end position="24"/>
    </location>
</feature>
<dbReference type="InterPro" id="IPR008921">
    <property type="entry name" value="DNA_pol3_clamp-load_cplx_C"/>
</dbReference>
<dbReference type="Gene3D" id="3.40.50.300">
    <property type="entry name" value="P-loop containing nucleotide triphosphate hydrolases"/>
    <property type="match status" value="1"/>
</dbReference>
<dbReference type="Proteomes" id="UP000277871">
    <property type="component" value="Unassembled WGS sequence"/>
</dbReference>
<evidence type="ECO:0000313" key="10">
    <source>
        <dbReference type="EMBL" id="RLY94978.1"/>
    </source>
</evidence>
<dbReference type="GO" id="GO:0009360">
    <property type="term" value="C:DNA polymerase III complex"/>
    <property type="evidence" value="ECO:0007669"/>
    <property type="project" value="TreeGrafter"/>
</dbReference>
<name>A0A3L9L9D9_9MICC</name>
<comment type="similarity">
    <text evidence="6">Belongs to the DNA polymerase HolA subunit family.</text>
</comment>
<evidence type="ECO:0000256" key="6">
    <source>
        <dbReference type="ARBA" id="ARBA00034754"/>
    </source>
</evidence>
<evidence type="ECO:0000256" key="4">
    <source>
        <dbReference type="ARBA" id="ARBA00022705"/>
    </source>
</evidence>
<proteinExistence type="inferred from homology"/>
<feature type="compositionally biased region" description="Polar residues" evidence="8">
    <location>
        <begin position="1"/>
        <end position="21"/>
    </location>
</feature>
<organism evidence="10 11">
    <name type="scientific">Kocuria tytonicola</name>
    <dbReference type="NCBI Taxonomy" id="2055946"/>
    <lineage>
        <taxon>Bacteria</taxon>
        <taxon>Bacillati</taxon>
        <taxon>Actinomycetota</taxon>
        <taxon>Actinomycetes</taxon>
        <taxon>Micrococcales</taxon>
        <taxon>Micrococcaceae</taxon>
        <taxon>Kocuria</taxon>
    </lineage>
</organism>
<gene>
    <name evidence="10" type="primary">holA</name>
    <name evidence="10" type="ORF">EAE32_07660</name>
</gene>
<dbReference type="RefSeq" id="WP_121864658.1">
    <property type="nucleotide sequence ID" value="NZ_RDEX01000001.1"/>
</dbReference>
<comment type="catalytic activity">
    <reaction evidence="7">
        <text>DNA(n) + a 2'-deoxyribonucleoside 5'-triphosphate = DNA(n+1) + diphosphate</text>
        <dbReference type="Rhea" id="RHEA:22508"/>
        <dbReference type="Rhea" id="RHEA-COMP:17339"/>
        <dbReference type="Rhea" id="RHEA-COMP:17340"/>
        <dbReference type="ChEBI" id="CHEBI:33019"/>
        <dbReference type="ChEBI" id="CHEBI:61560"/>
        <dbReference type="ChEBI" id="CHEBI:173112"/>
        <dbReference type="EC" id="2.7.7.7"/>
    </reaction>
</comment>
<evidence type="ECO:0000259" key="9">
    <source>
        <dbReference type="Pfam" id="PF21694"/>
    </source>
</evidence>
<dbReference type="GO" id="GO:0006261">
    <property type="term" value="P:DNA-templated DNA replication"/>
    <property type="evidence" value="ECO:0007669"/>
    <property type="project" value="TreeGrafter"/>
</dbReference>
<dbReference type="EMBL" id="RDEX01000001">
    <property type="protein sequence ID" value="RLY94978.1"/>
    <property type="molecule type" value="Genomic_DNA"/>
</dbReference>
<dbReference type="InterPro" id="IPR027417">
    <property type="entry name" value="P-loop_NTPase"/>
</dbReference>
<evidence type="ECO:0000313" key="11">
    <source>
        <dbReference type="Proteomes" id="UP000277871"/>
    </source>
</evidence>
<dbReference type="EC" id="2.7.7.7" evidence="1"/>
<dbReference type="InterPro" id="IPR048466">
    <property type="entry name" value="DNA_pol3_delta-like_C"/>
</dbReference>
<accession>A0A3L9L9D9</accession>
<evidence type="ECO:0000256" key="2">
    <source>
        <dbReference type="ARBA" id="ARBA00022679"/>
    </source>
</evidence>